<evidence type="ECO:0008006" key="3">
    <source>
        <dbReference type="Google" id="ProtNLM"/>
    </source>
</evidence>
<dbReference type="AlphaFoldDB" id="A0LRS8"/>
<name>A0LRS8_ACIC1</name>
<dbReference type="Proteomes" id="UP000008221">
    <property type="component" value="Chromosome"/>
</dbReference>
<sequence length="320" mass="33271">MEQGTAVPAAAAVPLATLLARGERATFHGPPGNAIPPLERAIEVARSEAREAEATAASWLLGVAYTALGRFGTAFAVLDPITAPLYAAVSGEETAPEQCLFGSLAAASIASGYRQLGQHATAREFDALGLTAAGALPGLDEAIFDCRLGLACDAIGLGELETARRELAVVTDLVEAHPDWWRQRVRLDWARAELALCEEDAGAAAEAASEAVDRAEQARAPRHVAKGLLFLGVAQAQAGAAEAEATLRRAAMLAEQLGTLPLVWLPRALLGAMTAETDPAAAASHLQAARSAVLAIAADLPEKLRESWLARPEVDALLTA</sequence>
<evidence type="ECO:0000313" key="2">
    <source>
        <dbReference type="Proteomes" id="UP000008221"/>
    </source>
</evidence>
<reference evidence="1 2" key="1">
    <citation type="journal article" date="2009" name="Genome Res.">
        <title>Complete genome of the cellulolytic thermophile Acidothermus cellulolyticus 11B provides insights into its ecophysiological and evolutionary adaptations.</title>
        <authorList>
            <person name="Barabote R.D."/>
            <person name="Xie G."/>
            <person name="Leu D.H."/>
            <person name="Normand P."/>
            <person name="Necsulea A."/>
            <person name="Daubin V."/>
            <person name="Medigue C."/>
            <person name="Adney W.S."/>
            <person name="Xu X.C."/>
            <person name="Lapidus A."/>
            <person name="Parales R.E."/>
            <person name="Detter C."/>
            <person name="Pujic P."/>
            <person name="Bruce D."/>
            <person name="Lavire C."/>
            <person name="Challacombe J.F."/>
            <person name="Brettin T.S."/>
            <person name="Berry A.M."/>
        </authorList>
    </citation>
    <scope>NUCLEOTIDE SEQUENCE [LARGE SCALE GENOMIC DNA]</scope>
    <source>
        <strain evidence="2">ATCC 43068 / DSM 8971 / 11B</strain>
    </source>
</reference>
<dbReference type="KEGG" id="ace:Acel_0364"/>
<proteinExistence type="predicted"/>
<dbReference type="EMBL" id="CP000481">
    <property type="protein sequence ID" value="ABK52138.1"/>
    <property type="molecule type" value="Genomic_DNA"/>
</dbReference>
<dbReference type="InParanoid" id="A0LRS8"/>
<accession>A0LRS8</accession>
<dbReference type="RefSeq" id="WP_011719201.1">
    <property type="nucleotide sequence ID" value="NC_008578.1"/>
</dbReference>
<protein>
    <recommendedName>
        <fullName evidence="3">Tetratricopeptide TPR_4</fullName>
    </recommendedName>
</protein>
<organism evidence="1 2">
    <name type="scientific">Acidothermus cellulolyticus (strain ATCC 43068 / DSM 8971 / 11B)</name>
    <dbReference type="NCBI Taxonomy" id="351607"/>
    <lineage>
        <taxon>Bacteria</taxon>
        <taxon>Bacillati</taxon>
        <taxon>Actinomycetota</taxon>
        <taxon>Actinomycetes</taxon>
        <taxon>Acidothermales</taxon>
        <taxon>Acidothermaceae</taxon>
        <taxon>Acidothermus</taxon>
    </lineage>
</organism>
<dbReference type="OrthoDB" id="4377297at2"/>
<gene>
    <name evidence="1" type="ordered locus">Acel_0364</name>
</gene>
<dbReference type="STRING" id="351607.Acel_0364"/>
<evidence type="ECO:0000313" key="1">
    <source>
        <dbReference type="EMBL" id="ABK52138.1"/>
    </source>
</evidence>
<keyword evidence="2" id="KW-1185">Reference proteome</keyword>
<dbReference type="HOGENOM" id="CLU_867736_0_0_11"/>